<dbReference type="AlphaFoldDB" id="A0A645FPB5"/>
<protein>
    <submittedName>
        <fullName evidence="1">Uncharacterized protein</fullName>
    </submittedName>
</protein>
<dbReference type="EMBL" id="VSSQ01063202">
    <property type="protein sequence ID" value="MPN16278.1"/>
    <property type="molecule type" value="Genomic_DNA"/>
</dbReference>
<sequence length="82" mass="8980">MAIAVAVTVTTLLKNASLLLFAQANCSKMQVCRLFPLKMSKISSLKCSKTAFLPYLGSGAEEPTYFKGRTGYKLEILHKIHG</sequence>
<gene>
    <name evidence="1" type="ORF">SDC9_163616</name>
</gene>
<evidence type="ECO:0000313" key="1">
    <source>
        <dbReference type="EMBL" id="MPN16278.1"/>
    </source>
</evidence>
<reference evidence="1" key="1">
    <citation type="submission" date="2019-08" db="EMBL/GenBank/DDBJ databases">
        <authorList>
            <person name="Kucharzyk K."/>
            <person name="Murdoch R.W."/>
            <person name="Higgins S."/>
            <person name="Loffler F."/>
        </authorList>
    </citation>
    <scope>NUCLEOTIDE SEQUENCE</scope>
</reference>
<organism evidence="1">
    <name type="scientific">bioreactor metagenome</name>
    <dbReference type="NCBI Taxonomy" id="1076179"/>
    <lineage>
        <taxon>unclassified sequences</taxon>
        <taxon>metagenomes</taxon>
        <taxon>ecological metagenomes</taxon>
    </lineage>
</organism>
<proteinExistence type="predicted"/>
<accession>A0A645FPB5</accession>
<comment type="caution">
    <text evidence="1">The sequence shown here is derived from an EMBL/GenBank/DDBJ whole genome shotgun (WGS) entry which is preliminary data.</text>
</comment>
<name>A0A645FPB5_9ZZZZ</name>